<evidence type="ECO:0000313" key="5">
    <source>
        <dbReference type="Proteomes" id="UP000188268"/>
    </source>
</evidence>
<dbReference type="STRING" id="210143.A0A1R3G604"/>
<dbReference type="PANTHER" id="PTHR47293:SF70">
    <property type="entry name" value="JACALIN-RELATED LECTIN 24-RELATED"/>
    <property type="match status" value="1"/>
</dbReference>
<organism evidence="4 5">
    <name type="scientific">Corchorus capsularis</name>
    <name type="common">Jute</name>
    <dbReference type="NCBI Taxonomy" id="210143"/>
    <lineage>
        <taxon>Eukaryota</taxon>
        <taxon>Viridiplantae</taxon>
        <taxon>Streptophyta</taxon>
        <taxon>Embryophyta</taxon>
        <taxon>Tracheophyta</taxon>
        <taxon>Spermatophyta</taxon>
        <taxon>Magnoliopsida</taxon>
        <taxon>eudicotyledons</taxon>
        <taxon>Gunneridae</taxon>
        <taxon>Pentapetalae</taxon>
        <taxon>rosids</taxon>
        <taxon>malvids</taxon>
        <taxon>Malvales</taxon>
        <taxon>Malvaceae</taxon>
        <taxon>Grewioideae</taxon>
        <taxon>Apeibeae</taxon>
        <taxon>Corchorus</taxon>
    </lineage>
</organism>
<accession>A0A1R3G604</accession>
<dbReference type="InterPro" id="IPR001229">
    <property type="entry name" value="Jacalin-like_lectin_dom"/>
</dbReference>
<dbReference type="GO" id="GO:0030246">
    <property type="term" value="F:carbohydrate binding"/>
    <property type="evidence" value="ECO:0007669"/>
    <property type="project" value="UniProtKB-KW"/>
</dbReference>
<dbReference type="Proteomes" id="UP000188268">
    <property type="component" value="Unassembled WGS sequence"/>
</dbReference>
<dbReference type="OMA" id="IRDRRGF"/>
<name>A0A1R3G604_COCAP</name>
<evidence type="ECO:0000256" key="2">
    <source>
        <dbReference type="ARBA" id="ARBA00022734"/>
    </source>
</evidence>
<dbReference type="Gramene" id="OMO53513">
    <property type="protein sequence ID" value="OMO53513"/>
    <property type="gene ID" value="CCACVL1_28582"/>
</dbReference>
<keyword evidence="2 4" id="KW-0430">Lectin</keyword>
<gene>
    <name evidence="4" type="ORF">CCACVL1_28582</name>
</gene>
<dbReference type="Pfam" id="PF01419">
    <property type="entry name" value="Jacalin"/>
    <property type="match status" value="1"/>
</dbReference>
<sequence>MNSSSIIKVEAAGTRSIAGKSWDEKGHSKIKEIYISYEDNMINSLQFQYVDENGSLNLSELHGKSTGQRFNIIELNYPTEYITGVSGWRHDSNPSRIISLSIITNKATYGPFA</sequence>
<proteinExistence type="inferred from homology"/>
<feature type="domain" description="Jacalin-type lectin" evidence="3">
    <location>
        <begin position="6"/>
        <end position="113"/>
    </location>
</feature>
<dbReference type="PANTHER" id="PTHR47293">
    <property type="entry name" value="JACALIN-RELATED LECTIN 3"/>
    <property type="match status" value="1"/>
</dbReference>
<evidence type="ECO:0000313" key="4">
    <source>
        <dbReference type="EMBL" id="OMO53513.1"/>
    </source>
</evidence>
<comment type="caution">
    <text evidence="4">The sequence shown here is derived from an EMBL/GenBank/DDBJ whole genome shotgun (WGS) entry which is preliminary data.</text>
</comment>
<protein>
    <submittedName>
        <fullName evidence="4">Mannose-binding lectin</fullName>
    </submittedName>
</protein>
<dbReference type="PROSITE" id="PS51752">
    <property type="entry name" value="JACALIN_LECTIN"/>
    <property type="match status" value="1"/>
</dbReference>
<dbReference type="SMART" id="SM00915">
    <property type="entry name" value="Jacalin"/>
    <property type="match status" value="1"/>
</dbReference>
<evidence type="ECO:0000256" key="1">
    <source>
        <dbReference type="ARBA" id="ARBA00006568"/>
    </source>
</evidence>
<comment type="similarity">
    <text evidence="1">Belongs to the jacalin lectin family.</text>
</comment>
<dbReference type="InterPro" id="IPR036404">
    <property type="entry name" value="Jacalin-like_lectin_dom_sf"/>
</dbReference>
<dbReference type="AlphaFoldDB" id="A0A1R3G604"/>
<keyword evidence="5" id="KW-1185">Reference proteome</keyword>
<dbReference type="SUPFAM" id="SSF51101">
    <property type="entry name" value="Mannose-binding lectins"/>
    <property type="match status" value="1"/>
</dbReference>
<reference evidence="4 5" key="1">
    <citation type="submission" date="2013-09" db="EMBL/GenBank/DDBJ databases">
        <title>Corchorus capsularis genome sequencing.</title>
        <authorList>
            <person name="Alam M."/>
            <person name="Haque M.S."/>
            <person name="Islam M.S."/>
            <person name="Emdad E.M."/>
            <person name="Islam M.M."/>
            <person name="Ahmed B."/>
            <person name="Halim A."/>
            <person name="Hossen Q.M.M."/>
            <person name="Hossain M.Z."/>
            <person name="Ahmed R."/>
            <person name="Khan M.M."/>
            <person name="Islam R."/>
            <person name="Rashid M.M."/>
            <person name="Khan S.A."/>
            <person name="Rahman M.S."/>
            <person name="Alam M."/>
        </authorList>
    </citation>
    <scope>NUCLEOTIDE SEQUENCE [LARGE SCALE GENOMIC DNA]</scope>
    <source>
        <strain evidence="5">cv. CVL-1</strain>
        <tissue evidence="4">Whole seedling</tissue>
    </source>
</reference>
<dbReference type="OrthoDB" id="581739at2759"/>
<dbReference type="EMBL" id="AWWV01015167">
    <property type="protein sequence ID" value="OMO53513.1"/>
    <property type="molecule type" value="Genomic_DNA"/>
</dbReference>
<evidence type="ECO:0000259" key="3">
    <source>
        <dbReference type="PROSITE" id="PS51752"/>
    </source>
</evidence>
<dbReference type="Gene3D" id="2.100.10.30">
    <property type="entry name" value="Jacalin-like lectin domain"/>
    <property type="match status" value="1"/>
</dbReference>